<dbReference type="CDD" id="cd06261">
    <property type="entry name" value="TM_PBP2"/>
    <property type="match status" value="1"/>
</dbReference>
<evidence type="ECO:0000313" key="10">
    <source>
        <dbReference type="Proteomes" id="UP000295008"/>
    </source>
</evidence>
<comment type="caution">
    <text evidence="9">The sequence shown here is derived from an EMBL/GenBank/DDBJ whole genome shotgun (WGS) entry which is preliminary data.</text>
</comment>
<evidence type="ECO:0000256" key="3">
    <source>
        <dbReference type="ARBA" id="ARBA00022475"/>
    </source>
</evidence>
<protein>
    <submittedName>
        <fullName evidence="9">Raffinose/stachyose/melibiose transport system permease protein</fullName>
    </submittedName>
</protein>
<dbReference type="PANTHER" id="PTHR30193:SF37">
    <property type="entry name" value="INNER MEMBRANE ABC TRANSPORTER PERMEASE PROTEIN YCJO"/>
    <property type="match status" value="1"/>
</dbReference>
<organism evidence="9 10">
    <name type="scientific">Hydrogenispora ethanolica</name>
    <dbReference type="NCBI Taxonomy" id="1082276"/>
    <lineage>
        <taxon>Bacteria</taxon>
        <taxon>Bacillati</taxon>
        <taxon>Bacillota</taxon>
        <taxon>Hydrogenispora</taxon>
    </lineage>
</organism>
<dbReference type="EMBL" id="SLUN01000035">
    <property type="protein sequence ID" value="TCL60855.1"/>
    <property type="molecule type" value="Genomic_DNA"/>
</dbReference>
<feature type="transmembrane region" description="Helical" evidence="7">
    <location>
        <begin position="298"/>
        <end position="319"/>
    </location>
</feature>
<feature type="domain" description="ABC transmembrane type-1" evidence="8">
    <location>
        <begin position="100"/>
        <end position="316"/>
    </location>
</feature>
<dbReference type="GO" id="GO:0055085">
    <property type="term" value="P:transmembrane transport"/>
    <property type="evidence" value="ECO:0007669"/>
    <property type="project" value="InterPro"/>
</dbReference>
<keyword evidence="5 7" id="KW-1133">Transmembrane helix</keyword>
<dbReference type="Proteomes" id="UP000295008">
    <property type="component" value="Unassembled WGS sequence"/>
</dbReference>
<dbReference type="PANTHER" id="PTHR30193">
    <property type="entry name" value="ABC TRANSPORTER PERMEASE PROTEIN"/>
    <property type="match status" value="1"/>
</dbReference>
<accession>A0A4R1R5Q7</accession>
<keyword evidence="2 7" id="KW-0813">Transport</keyword>
<evidence type="ECO:0000256" key="5">
    <source>
        <dbReference type="ARBA" id="ARBA00022989"/>
    </source>
</evidence>
<evidence type="ECO:0000256" key="6">
    <source>
        <dbReference type="ARBA" id="ARBA00023136"/>
    </source>
</evidence>
<feature type="transmembrane region" description="Helical" evidence="7">
    <location>
        <begin position="189"/>
        <end position="212"/>
    </location>
</feature>
<gene>
    <name evidence="9" type="ORF">EDC14_103514</name>
</gene>
<dbReference type="Gene3D" id="1.10.3720.10">
    <property type="entry name" value="MetI-like"/>
    <property type="match status" value="1"/>
</dbReference>
<feature type="transmembrane region" description="Helical" evidence="7">
    <location>
        <begin position="106"/>
        <end position="126"/>
    </location>
</feature>
<proteinExistence type="inferred from homology"/>
<dbReference type="SUPFAM" id="SSF161098">
    <property type="entry name" value="MetI-like"/>
    <property type="match status" value="1"/>
</dbReference>
<dbReference type="InterPro" id="IPR035906">
    <property type="entry name" value="MetI-like_sf"/>
</dbReference>
<dbReference type="InterPro" id="IPR051393">
    <property type="entry name" value="ABC_transporter_permease"/>
</dbReference>
<comment type="subcellular location">
    <subcellularLocation>
        <location evidence="1 7">Cell membrane</location>
        <topology evidence="1 7">Multi-pass membrane protein</topology>
    </subcellularLocation>
</comment>
<keyword evidence="3" id="KW-1003">Cell membrane</keyword>
<keyword evidence="6 7" id="KW-0472">Membrane</keyword>
<evidence type="ECO:0000256" key="7">
    <source>
        <dbReference type="RuleBase" id="RU363032"/>
    </source>
</evidence>
<evidence type="ECO:0000256" key="2">
    <source>
        <dbReference type="ARBA" id="ARBA00022448"/>
    </source>
</evidence>
<dbReference type="InterPro" id="IPR000515">
    <property type="entry name" value="MetI-like"/>
</dbReference>
<dbReference type="OrthoDB" id="9786413at2"/>
<dbReference type="GO" id="GO:0005886">
    <property type="term" value="C:plasma membrane"/>
    <property type="evidence" value="ECO:0007669"/>
    <property type="project" value="UniProtKB-SubCell"/>
</dbReference>
<dbReference type="Pfam" id="PF00528">
    <property type="entry name" value="BPD_transp_1"/>
    <property type="match status" value="1"/>
</dbReference>
<evidence type="ECO:0000313" key="9">
    <source>
        <dbReference type="EMBL" id="TCL60855.1"/>
    </source>
</evidence>
<feature type="transmembrane region" description="Helical" evidence="7">
    <location>
        <begin position="40"/>
        <end position="63"/>
    </location>
</feature>
<keyword evidence="4 7" id="KW-0812">Transmembrane</keyword>
<evidence type="ECO:0000256" key="4">
    <source>
        <dbReference type="ARBA" id="ARBA00022692"/>
    </source>
</evidence>
<feature type="transmembrane region" description="Helical" evidence="7">
    <location>
        <begin position="138"/>
        <end position="159"/>
    </location>
</feature>
<dbReference type="PROSITE" id="PS50928">
    <property type="entry name" value="ABC_TM1"/>
    <property type="match status" value="1"/>
</dbReference>
<sequence>MKIFSPESMQNKTHHYENRGGISMATAQNTMKKSFDWSELIFKIVLLLPAFLILGIFMFYPIVETFRISLMRASGLGEEVFIGFYNYIKLFSNEEFLAGLLHVFQWAFWSVVIQIPLAFFIAFTCTNYKTRLIKGLRGVYYLSNVLPSAITAMLGLFIFQPNSGVIVTLAKTLGWGWLERIDFLGDPKLAFWSVFALATWAYIGFGIIYFMANIEQIPAELREAAVIDGANKWQYARYIVVPQISYALRIQAILCTVGSLKLFDLPWMVTTGGPGTSTVTLGITLYREGFLNWQYGKAAAIGVIIFLLSLAFTIVQFSLQRESQN</sequence>
<evidence type="ECO:0000259" key="8">
    <source>
        <dbReference type="PROSITE" id="PS50928"/>
    </source>
</evidence>
<comment type="similarity">
    <text evidence="7">Belongs to the binding-protein-dependent transport system permease family.</text>
</comment>
<evidence type="ECO:0000256" key="1">
    <source>
        <dbReference type="ARBA" id="ARBA00004651"/>
    </source>
</evidence>
<keyword evidence="10" id="KW-1185">Reference proteome</keyword>
<reference evidence="9 10" key="1">
    <citation type="submission" date="2019-03" db="EMBL/GenBank/DDBJ databases">
        <title>Genomic Encyclopedia of Type Strains, Phase IV (KMG-IV): sequencing the most valuable type-strain genomes for metagenomic binning, comparative biology and taxonomic classification.</title>
        <authorList>
            <person name="Goeker M."/>
        </authorList>
    </citation>
    <scope>NUCLEOTIDE SEQUENCE [LARGE SCALE GENOMIC DNA]</scope>
    <source>
        <strain evidence="9 10">LX-B</strain>
    </source>
</reference>
<dbReference type="AlphaFoldDB" id="A0A4R1R5Q7"/>
<name>A0A4R1R5Q7_HYDET</name>